<dbReference type="RefSeq" id="XP_014144440.1">
    <property type="nucleotide sequence ID" value="XM_014288965.1"/>
</dbReference>
<gene>
    <name evidence="1" type="ORF">SARC_16934</name>
</gene>
<dbReference type="GeneID" id="25917438"/>
<keyword evidence="2" id="KW-1185">Reference proteome</keyword>
<evidence type="ECO:0000313" key="1">
    <source>
        <dbReference type="EMBL" id="KNC70538.1"/>
    </source>
</evidence>
<evidence type="ECO:0000313" key="2">
    <source>
        <dbReference type="Proteomes" id="UP000054560"/>
    </source>
</evidence>
<dbReference type="Proteomes" id="UP000054560">
    <property type="component" value="Unassembled WGS sequence"/>
</dbReference>
<reference evidence="1 2" key="1">
    <citation type="submission" date="2011-02" db="EMBL/GenBank/DDBJ databases">
        <title>The Genome Sequence of Sphaeroforma arctica JP610.</title>
        <authorList>
            <consortium name="The Broad Institute Genome Sequencing Platform"/>
            <person name="Russ C."/>
            <person name="Cuomo C."/>
            <person name="Young S.K."/>
            <person name="Zeng Q."/>
            <person name="Gargeya S."/>
            <person name="Alvarado L."/>
            <person name="Berlin A."/>
            <person name="Chapman S.B."/>
            <person name="Chen Z."/>
            <person name="Freedman E."/>
            <person name="Gellesch M."/>
            <person name="Goldberg J."/>
            <person name="Griggs A."/>
            <person name="Gujja S."/>
            <person name="Heilman E."/>
            <person name="Heiman D."/>
            <person name="Howarth C."/>
            <person name="Mehta T."/>
            <person name="Neiman D."/>
            <person name="Pearson M."/>
            <person name="Roberts A."/>
            <person name="Saif S."/>
            <person name="Shea T."/>
            <person name="Shenoy N."/>
            <person name="Sisk P."/>
            <person name="Stolte C."/>
            <person name="Sykes S."/>
            <person name="White J."/>
            <person name="Yandava C."/>
            <person name="Burger G."/>
            <person name="Gray M.W."/>
            <person name="Holland P.W.H."/>
            <person name="King N."/>
            <person name="Lang F.B.F."/>
            <person name="Roger A.J."/>
            <person name="Ruiz-Trillo I."/>
            <person name="Haas B."/>
            <person name="Nusbaum C."/>
            <person name="Birren B."/>
        </authorList>
    </citation>
    <scope>NUCLEOTIDE SEQUENCE [LARGE SCALE GENOMIC DNA]</scope>
    <source>
        <strain evidence="1 2">JP610</strain>
    </source>
</reference>
<organism evidence="1 2">
    <name type="scientific">Sphaeroforma arctica JP610</name>
    <dbReference type="NCBI Taxonomy" id="667725"/>
    <lineage>
        <taxon>Eukaryota</taxon>
        <taxon>Ichthyosporea</taxon>
        <taxon>Ichthyophonida</taxon>
        <taxon>Sphaeroforma</taxon>
    </lineage>
</organism>
<sequence>GVLKKDLNFDMPEMACETTESTDVLIRSVDFYTTADTDQRDATAPYIVGESMIVHVPVETLR</sequence>
<dbReference type="EMBL" id="KQ250900">
    <property type="protein sequence ID" value="KNC70538.1"/>
    <property type="molecule type" value="Genomic_DNA"/>
</dbReference>
<accession>A0A0L0F2Y4</accession>
<feature type="non-terminal residue" evidence="1">
    <location>
        <position position="1"/>
    </location>
</feature>
<dbReference type="AlphaFoldDB" id="A0A0L0F2Y4"/>
<proteinExistence type="predicted"/>
<name>A0A0L0F2Y4_9EUKA</name>
<protein>
    <submittedName>
        <fullName evidence="1">Uncharacterized protein</fullName>
    </submittedName>
</protein>